<dbReference type="PANTHER" id="PTHR35169:SF1">
    <property type="entry name" value="PROLYL 4-HYDROXYLASE ALPHA SUBUNIT FE(2+) 2OG DIOXYGENASE DOMAIN-CONTAINING PROTEIN"/>
    <property type="match status" value="1"/>
</dbReference>
<keyword evidence="6" id="KW-0408">Iron</keyword>
<dbReference type="InterPro" id="IPR005123">
    <property type="entry name" value="Oxoglu/Fe-dep_dioxygenase_dom"/>
</dbReference>
<accession>A0A8J8AZ72</accession>
<feature type="domain" description="Fe2OG dioxygenase" evidence="7">
    <location>
        <begin position="72"/>
        <end position="183"/>
    </location>
</feature>
<dbReference type="GO" id="GO:0051213">
    <property type="term" value="F:dioxygenase activity"/>
    <property type="evidence" value="ECO:0007669"/>
    <property type="project" value="UniProtKB-KW"/>
</dbReference>
<dbReference type="RefSeq" id="WP_211928016.1">
    <property type="nucleotide sequence ID" value="NZ_JAGQFT020000002.1"/>
</dbReference>
<sequence length="186" mass="20650">MKLESARSAIVDGRPVQVFDGLLPDPGNYAQALATAPFRRSEQARADTPEYRHWASETPVDVLARQPIGTITAQAVMAATGGARYRPFRAYTNSNAYGDMLFSHVDCAPDVGDVTALWYLCDRWDFEWGGETVFFDARQEIAFSVLPRPGRLVVFDGAILHCGRPPARICYGPRFTFAIKYERVAG</sequence>
<evidence type="ECO:0000259" key="7">
    <source>
        <dbReference type="PROSITE" id="PS51471"/>
    </source>
</evidence>
<evidence type="ECO:0000256" key="4">
    <source>
        <dbReference type="ARBA" id="ARBA00022964"/>
    </source>
</evidence>
<dbReference type="InterPro" id="IPR006620">
    <property type="entry name" value="Pro_4_hyd_alph"/>
</dbReference>
<dbReference type="Gene3D" id="2.60.120.620">
    <property type="entry name" value="q2cbj1_9rhob like domain"/>
    <property type="match status" value="1"/>
</dbReference>
<keyword evidence="2" id="KW-0479">Metal-binding</keyword>
<dbReference type="PROSITE" id="PS51471">
    <property type="entry name" value="FE2OG_OXY"/>
    <property type="match status" value="1"/>
</dbReference>
<dbReference type="InterPro" id="IPR044862">
    <property type="entry name" value="Pro_4_hyd_alph_FE2OG_OXY"/>
</dbReference>
<evidence type="ECO:0000256" key="2">
    <source>
        <dbReference type="ARBA" id="ARBA00022723"/>
    </source>
</evidence>
<evidence type="ECO:0000256" key="3">
    <source>
        <dbReference type="ARBA" id="ARBA00022896"/>
    </source>
</evidence>
<evidence type="ECO:0000313" key="9">
    <source>
        <dbReference type="EMBL" id="MBS7456067.1"/>
    </source>
</evidence>
<evidence type="ECO:0000256" key="5">
    <source>
        <dbReference type="ARBA" id="ARBA00023002"/>
    </source>
</evidence>
<name>A0A8J8AZ72_9GAMM</name>
<protein>
    <submittedName>
        <fullName evidence="8">2OG-Fe(II) oxygenase</fullName>
    </submittedName>
</protein>
<dbReference type="GO" id="GO:0005506">
    <property type="term" value="F:iron ion binding"/>
    <property type="evidence" value="ECO:0007669"/>
    <property type="project" value="InterPro"/>
</dbReference>
<evidence type="ECO:0000313" key="8">
    <source>
        <dbReference type="EMBL" id="MBR0564157.1"/>
    </source>
</evidence>
<dbReference type="Pfam" id="PF13640">
    <property type="entry name" value="2OG-FeII_Oxy_3"/>
    <property type="match status" value="1"/>
</dbReference>
<dbReference type="SMART" id="SM00702">
    <property type="entry name" value="P4Hc"/>
    <property type="match status" value="1"/>
</dbReference>
<comment type="caution">
    <text evidence="8">The sequence shown here is derived from an EMBL/GenBank/DDBJ whole genome shotgun (WGS) entry which is preliminary data.</text>
</comment>
<dbReference type="EMBL" id="JAGQFT010000251">
    <property type="protein sequence ID" value="MBR0564157.1"/>
    <property type="molecule type" value="Genomic_DNA"/>
</dbReference>
<organism evidence="8">
    <name type="scientific">Coralloluteibacterium stylophorae</name>
    <dbReference type="NCBI Taxonomy" id="1776034"/>
    <lineage>
        <taxon>Bacteria</taxon>
        <taxon>Pseudomonadati</taxon>
        <taxon>Pseudomonadota</taxon>
        <taxon>Gammaproteobacteria</taxon>
        <taxon>Lysobacterales</taxon>
        <taxon>Lysobacteraceae</taxon>
        <taxon>Coralloluteibacterium</taxon>
    </lineage>
</organism>
<dbReference type="GO" id="GO:0016705">
    <property type="term" value="F:oxidoreductase activity, acting on paired donors, with incorporation or reduction of molecular oxygen"/>
    <property type="evidence" value="ECO:0007669"/>
    <property type="project" value="InterPro"/>
</dbReference>
<dbReference type="GO" id="GO:0031418">
    <property type="term" value="F:L-ascorbic acid binding"/>
    <property type="evidence" value="ECO:0007669"/>
    <property type="project" value="UniProtKB-KW"/>
</dbReference>
<comment type="cofactor">
    <cofactor evidence="1">
        <name>L-ascorbate</name>
        <dbReference type="ChEBI" id="CHEBI:38290"/>
    </cofactor>
</comment>
<reference evidence="8" key="2">
    <citation type="submission" date="2021-04" db="EMBL/GenBank/DDBJ databases">
        <authorList>
            <person name="Karlyshev A.V."/>
        </authorList>
    </citation>
    <scope>NUCLEOTIDE SEQUENCE</scope>
    <source>
        <strain evidence="8">LMG 29479</strain>
    </source>
</reference>
<proteinExistence type="predicted"/>
<keyword evidence="10" id="KW-1185">Reference proteome</keyword>
<dbReference type="Proteomes" id="UP000675747">
    <property type="component" value="Unassembled WGS sequence"/>
</dbReference>
<keyword evidence="5" id="KW-0560">Oxidoreductase</keyword>
<gene>
    <name evidence="9" type="ORF">KB893_002815</name>
    <name evidence="8" type="ORF">KB893_16865</name>
</gene>
<dbReference type="PANTHER" id="PTHR35169">
    <property type="entry name" value="FE2OG DIOXYGENASE DOMAIN-CONTAINING PROTEIN"/>
    <property type="match status" value="1"/>
</dbReference>
<dbReference type="EMBL" id="JAGQFT020000002">
    <property type="protein sequence ID" value="MBS7456067.1"/>
    <property type="molecule type" value="Genomic_DNA"/>
</dbReference>
<evidence type="ECO:0000256" key="1">
    <source>
        <dbReference type="ARBA" id="ARBA00001961"/>
    </source>
</evidence>
<reference evidence="9 10" key="1">
    <citation type="journal article" date="2021" name="Microbiol. Resour. Announc.">
        <title>Draft Genome Sequence of Coralloluteibacterium stylophorae LMG 29479T.</title>
        <authorList>
            <person name="Karlyshev A.V."/>
            <person name="Kudryashova E.B."/>
            <person name="Ariskina E.V."/>
            <person name="Conroy A.P."/>
            <person name="Abidueva E.Y."/>
        </authorList>
    </citation>
    <scope>NUCLEOTIDE SEQUENCE [LARGE SCALE GENOMIC DNA]</scope>
    <source>
        <strain evidence="9 10">LMG 29479</strain>
    </source>
</reference>
<evidence type="ECO:0000313" key="10">
    <source>
        <dbReference type="Proteomes" id="UP000675747"/>
    </source>
</evidence>
<evidence type="ECO:0000256" key="6">
    <source>
        <dbReference type="ARBA" id="ARBA00023004"/>
    </source>
</evidence>
<keyword evidence="3" id="KW-0847">Vitamin C</keyword>
<keyword evidence="4" id="KW-0223">Dioxygenase</keyword>
<dbReference type="AlphaFoldDB" id="A0A8J8AZ72"/>